<accession>A0A7W4WEE8</accession>
<dbReference type="AlphaFoldDB" id="A0A7W4WEE8"/>
<dbReference type="Gene3D" id="2.60.40.10">
    <property type="entry name" value="Immunoglobulins"/>
    <property type="match status" value="1"/>
</dbReference>
<sequence length="900" mass="97720">MTRPINIRFKFLQGWKLARFLILFSTLLVFSPFSFSQNLLTNPGFENGTNGWTLAESASAQFTESNGRSGSRLTHWSSSSSYRAETKQTVSGLAVGTYRLSVYTVGGETSAAWLWAYCDGQSVSTPIPSSPWGSWAQVVVDNISVSGGSCELGITTENSEWTSIDDVVFEQVSGGGDPSEIVIEEGTGFCGVDGSVDSNHSGFNGIGFANTDNATGDGADWQVNVPSSGDYTLEWRYANGGSANRPGEVLINGSNQAMVDFPVTGSWESWTSASAEIVLSAGENSIRLQGTGSEGLGNIDSLSVTGNSPQAVACGNTNAQCGSGQANGRFMECLDRGVIAHQQGSNAFVSWRLFGYEPRDTTFNLYRQDGGNTSLVCSRSGSDPTWCLDSNESANSEYFVRPVVNGDEGEPSASASLLPRHWIEIPLAPAPSGADVRLGWVGDLTGNGEYEVIVDRKSSQSPKVDAYTLSGEFLWRLDTGPLGVNQNNIEGGPTTISNGHNDGLTVFDFDSNGKAEVAIKTANGFVFGDGQTLNHNNNNDQFVSIVNGETGAEITRAPLPDDYISDGPLQCHFGAGYLDGQNPSVVTKCKNRVGSGGFNLVVTTYDFDGTQLTRRWKYNRDWGASHDFHQIRIMDVDGDGMDEVLDGGYALDQDGTVLYDLRGNGVVHGDRFHITDIDPTRPGLEGFAIQQDNPNGLETYYYDAATGEILRAYYNPTGGTGRDLGRGTVADVFPEIPGMEYWSFNGLYAANGDVLIPEAGDLRNVPWPNFEFQWDGDLSSELLDQNRVGDWDTQAQERNTYVWRESFNGIVQARGALPFFGDILGDWREEVIIEASDHSHLKVYTTGHQTDHRIYTLPHNPGYRNSMTVQGYKQSHHVDYYLGEGMSVPPMPLIRPAPRP</sequence>
<dbReference type="GO" id="GO:0030246">
    <property type="term" value="F:carbohydrate binding"/>
    <property type="evidence" value="ECO:0007669"/>
    <property type="project" value="InterPro"/>
</dbReference>
<dbReference type="Proteomes" id="UP000535937">
    <property type="component" value="Unassembled WGS sequence"/>
</dbReference>
<dbReference type="InterPro" id="IPR008979">
    <property type="entry name" value="Galactose-bd-like_sf"/>
</dbReference>
<dbReference type="PANTHER" id="PTHR43118">
    <property type="entry name" value="RHAMNOGALACTURONAN LYASE (EUROFUNG)"/>
    <property type="match status" value="1"/>
</dbReference>
<dbReference type="RefSeq" id="WP_221192091.1">
    <property type="nucleotide sequence ID" value="NZ_JACHWZ010000019.1"/>
</dbReference>
<organism evidence="2 3">
    <name type="scientific">Microbulbifer rhizosphaerae</name>
    <dbReference type="NCBI Taxonomy" id="1562603"/>
    <lineage>
        <taxon>Bacteria</taxon>
        <taxon>Pseudomonadati</taxon>
        <taxon>Pseudomonadota</taxon>
        <taxon>Gammaproteobacteria</taxon>
        <taxon>Cellvibrionales</taxon>
        <taxon>Microbulbiferaceae</taxon>
        <taxon>Microbulbifer</taxon>
    </lineage>
</organism>
<dbReference type="PROSITE" id="PS51175">
    <property type="entry name" value="CBM6"/>
    <property type="match status" value="1"/>
</dbReference>
<dbReference type="Gene3D" id="2.60.120.260">
    <property type="entry name" value="Galactose-binding domain-like"/>
    <property type="match status" value="2"/>
</dbReference>
<reference evidence="2 3" key="1">
    <citation type="submission" date="2020-08" db="EMBL/GenBank/DDBJ databases">
        <title>Genomic Encyclopedia of Type Strains, Phase III (KMG-III): the genomes of soil and plant-associated and newly described type strains.</title>
        <authorList>
            <person name="Whitman W."/>
        </authorList>
    </citation>
    <scope>NUCLEOTIDE SEQUENCE [LARGE SCALE GENOMIC DNA]</scope>
    <source>
        <strain evidence="2 3">CECT 8799</strain>
    </source>
</reference>
<evidence type="ECO:0000313" key="2">
    <source>
        <dbReference type="EMBL" id="MBB3062733.1"/>
    </source>
</evidence>
<gene>
    <name evidence="2" type="ORF">FHS09_003582</name>
</gene>
<protein>
    <recommendedName>
        <fullName evidence="1">CBM6 domain-containing protein</fullName>
    </recommendedName>
</protein>
<proteinExistence type="predicted"/>
<dbReference type="InterPro" id="IPR049366">
    <property type="entry name" value="RGL11_C"/>
</dbReference>
<dbReference type="Pfam" id="PF18370">
    <property type="entry name" value="RGI_lyase"/>
    <property type="match status" value="1"/>
</dbReference>
<dbReference type="Pfam" id="PF21348">
    <property type="entry name" value="RGL11_C"/>
    <property type="match status" value="1"/>
</dbReference>
<dbReference type="SUPFAM" id="SSF49785">
    <property type="entry name" value="Galactose-binding domain-like"/>
    <property type="match status" value="1"/>
</dbReference>
<dbReference type="Pfam" id="PF03422">
    <property type="entry name" value="CBM_6"/>
    <property type="match status" value="1"/>
</dbReference>
<dbReference type="InterPro" id="IPR034641">
    <property type="entry name" value="RGL11"/>
</dbReference>
<feature type="domain" description="CBM6" evidence="1">
    <location>
        <begin position="181"/>
        <end position="305"/>
    </location>
</feature>
<evidence type="ECO:0000259" key="1">
    <source>
        <dbReference type="PROSITE" id="PS51175"/>
    </source>
</evidence>
<dbReference type="PANTHER" id="PTHR43118:SF1">
    <property type="entry name" value="RHAMNOGALACTURONAN LYASE (EUROFUNG)"/>
    <property type="match status" value="1"/>
</dbReference>
<dbReference type="InterPro" id="IPR028994">
    <property type="entry name" value="Integrin_alpha_N"/>
</dbReference>
<evidence type="ECO:0000313" key="3">
    <source>
        <dbReference type="Proteomes" id="UP000535937"/>
    </source>
</evidence>
<dbReference type="EMBL" id="JACHWZ010000019">
    <property type="protein sequence ID" value="MBB3062733.1"/>
    <property type="molecule type" value="Genomic_DNA"/>
</dbReference>
<dbReference type="InterPro" id="IPR013783">
    <property type="entry name" value="Ig-like_fold"/>
</dbReference>
<keyword evidence="3" id="KW-1185">Reference proteome</keyword>
<dbReference type="InterPro" id="IPR041624">
    <property type="entry name" value="RGI_lyase"/>
</dbReference>
<dbReference type="CDD" id="cd04082">
    <property type="entry name" value="CBM35_pectate_lyase-like"/>
    <property type="match status" value="1"/>
</dbReference>
<name>A0A7W4WEE8_9GAMM</name>
<dbReference type="InterPro" id="IPR005084">
    <property type="entry name" value="CBM6"/>
</dbReference>
<dbReference type="SUPFAM" id="SSF69318">
    <property type="entry name" value="Integrin alpha N-terminal domain"/>
    <property type="match status" value="1"/>
</dbReference>
<comment type="caution">
    <text evidence="2">The sequence shown here is derived from an EMBL/GenBank/DDBJ whole genome shotgun (WGS) entry which is preliminary data.</text>
</comment>